<reference evidence="3 4" key="1">
    <citation type="submission" date="2016-04" db="EMBL/GenBank/DDBJ databases">
        <title>Draft genome of Fonsecaea erecta CBS 125763.</title>
        <authorList>
            <person name="Weiss V.A."/>
            <person name="Vicente V.A."/>
            <person name="Raittz R.T."/>
            <person name="Moreno L.F."/>
            <person name="De Souza E.M."/>
            <person name="Pedrosa F.O."/>
            <person name="Steffens M.B."/>
            <person name="Faoro H."/>
            <person name="Tadra-Sfeir M.Z."/>
            <person name="Najafzadeh M.J."/>
            <person name="Felipe M.S."/>
            <person name="Teixeira M."/>
            <person name="Sun J."/>
            <person name="Xi L."/>
            <person name="Gomes R."/>
            <person name="De Azevedo C.M."/>
            <person name="Salgado C.G."/>
            <person name="Da Silva M.B."/>
            <person name="Nascimento M.F."/>
            <person name="Queiroz-Telles F."/>
            <person name="Attili D.S."/>
            <person name="Gorbushina A."/>
        </authorList>
    </citation>
    <scope>NUCLEOTIDE SEQUENCE [LARGE SCALE GENOMIC DNA]</scope>
    <source>
        <strain evidence="3 4">CBS 125763</strain>
    </source>
</reference>
<keyword evidence="4" id="KW-1185">Reference proteome</keyword>
<dbReference type="RefSeq" id="XP_018694831.1">
    <property type="nucleotide sequence ID" value="XM_018835181.1"/>
</dbReference>
<gene>
    <name evidence="3" type="ORF">AYL99_03667</name>
</gene>
<evidence type="ECO:0000313" key="3">
    <source>
        <dbReference type="EMBL" id="OAP61464.1"/>
    </source>
</evidence>
<dbReference type="Proteomes" id="UP000078343">
    <property type="component" value="Unassembled WGS sequence"/>
</dbReference>
<feature type="region of interest" description="Disordered" evidence="1">
    <location>
        <begin position="230"/>
        <end position="251"/>
    </location>
</feature>
<name>A0A178ZNR4_9EURO</name>
<keyword evidence="2" id="KW-1133">Transmembrane helix</keyword>
<evidence type="ECO:0000313" key="4">
    <source>
        <dbReference type="Proteomes" id="UP000078343"/>
    </source>
</evidence>
<feature type="compositionally biased region" description="Basic and acidic residues" evidence="1">
    <location>
        <begin position="291"/>
        <end position="300"/>
    </location>
</feature>
<keyword evidence="2" id="KW-0812">Transmembrane</keyword>
<feature type="transmembrane region" description="Helical" evidence="2">
    <location>
        <begin position="70"/>
        <end position="89"/>
    </location>
</feature>
<feature type="region of interest" description="Disordered" evidence="1">
    <location>
        <begin position="196"/>
        <end position="215"/>
    </location>
</feature>
<accession>A0A178ZNR4</accession>
<dbReference type="EMBL" id="LVYI01000003">
    <property type="protein sequence ID" value="OAP61464.1"/>
    <property type="molecule type" value="Genomic_DNA"/>
</dbReference>
<keyword evidence="2" id="KW-0472">Membrane</keyword>
<protein>
    <submittedName>
        <fullName evidence="3">Uncharacterized protein</fullName>
    </submittedName>
</protein>
<evidence type="ECO:0000256" key="2">
    <source>
        <dbReference type="SAM" id="Phobius"/>
    </source>
</evidence>
<evidence type="ECO:0000256" key="1">
    <source>
        <dbReference type="SAM" id="MobiDB-lite"/>
    </source>
</evidence>
<feature type="region of interest" description="Disordered" evidence="1">
    <location>
        <begin position="284"/>
        <end position="306"/>
    </location>
</feature>
<feature type="compositionally biased region" description="Polar residues" evidence="1">
    <location>
        <begin position="206"/>
        <end position="215"/>
    </location>
</feature>
<dbReference type="GeneID" id="30007836"/>
<dbReference type="AlphaFoldDB" id="A0A178ZNR4"/>
<sequence length="306" mass="34944">MRSPKGIGHFGGCGTHLRLLLSLAVAVYGPRFCLFGVQADTTAINVDIGPCKTVYTFVFAKVRADGGVRIFYIIVCIGRIIYFGVMQLASPLALYARIENAVGLAGQGKWRTSTRLHYATGLCQRELRWIFYFLRIGNFLSILWSMILVECTLNHNHVKEVLGPDGRVFFPFQLIPLIIGCFSFVRLAYKVLEKSRDPDDEPSLPTELQPSATQQDYRGPKRLLKIFAPPTSSFHTRPPAPEDMPPEDTDIDQLAQDEPTRLRYLVTSLAWLSLLHWWSNDAQQRQKTRKRDANHMDKDHRRLRRL</sequence>
<feature type="transmembrane region" description="Helical" evidence="2">
    <location>
        <begin position="169"/>
        <end position="189"/>
    </location>
</feature>
<comment type="caution">
    <text evidence="3">The sequence shown here is derived from an EMBL/GenBank/DDBJ whole genome shotgun (WGS) entry which is preliminary data.</text>
</comment>
<proteinExistence type="predicted"/>
<dbReference type="OrthoDB" id="3945378at2759"/>
<organism evidence="3 4">
    <name type="scientific">Fonsecaea erecta</name>
    <dbReference type="NCBI Taxonomy" id="1367422"/>
    <lineage>
        <taxon>Eukaryota</taxon>
        <taxon>Fungi</taxon>
        <taxon>Dikarya</taxon>
        <taxon>Ascomycota</taxon>
        <taxon>Pezizomycotina</taxon>
        <taxon>Eurotiomycetes</taxon>
        <taxon>Chaetothyriomycetidae</taxon>
        <taxon>Chaetothyriales</taxon>
        <taxon>Herpotrichiellaceae</taxon>
        <taxon>Fonsecaea</taxon>
    </lineage>
</organism>
<feature type="transmembrane region" description="Helical" evidence="2">
    <location>
        <begin position="129"/>
        <end position="149"/>
    </location>
</feature>
<dbReference type="STRING" id="1367422.A0A178ZNR4"/>